<reference evidence="2" key="1">
    <citation type="journal article" date="2023" name="bioRxiv">
        <title>Complete genome of the Medicago anthracnose fungus, Colletotrichum destructivum, reveals a mini-chromosome-like region within a core chromosome.</title>
        <authorList>
            <person name="Lapalu N."/>
            <person name="Simon A."/>
            <person name="Lu A."/>
            <person name="Plaumann P.-L."/>
            <person name="Amselem J."/>
            <person name="Pigne S."/>
            <person name="Auger A."/>
            <person name="Koch C."/>
            <person name="Dallery J.-F."/>
            <person name="O'Connell R.J."/>
        </authorList>
    </citation>
    <scope>NUCLEOTIDE SEQUENCE [LARGE SCALE GENOMIC DNA]</scope>
    <source>
        <strain evidence="2">CBS 520.97</strain>
    </source>
</reference>
<accession>A0AAX4J3X2</accession>
<dbReference type="EMBL" id="CP137315">
    <property type="protein sequence ID" value="WQF90247.1"/>
    <property type="molecule type" value="Genomic_DNA"/>
</dbReference>
<dbReference type="GeneID" id="87951761"/>
<dbReference type="AlphaFoldDB" id="A0AAX4J3X2"/>
<organism evidence="1 2">
    <name type="scientific">Colletotrichum destructivum</name>
    <dbReference type="NCBI Taxonomy" id="34406"/>
    <lineage>
        <taxon>Eukaryota</taxon>
        <taxon>Fungi</taxon>
        <taxon>Dikarya</taxon>
        <taxon>Ascomycota</taxon>
        <taxon>Pezizomycotina</taxon>
        <taxon>Sordariomycetes</taxon>
        <taxon>Hypocreomycetidae</taxon>
        <taxon>Glomerellales</taxon>
        <taxon>Glomerellaceae</taxon>
        <taxon>Colletotrichum</taxon>
        <taxon>Colletotrichum destructivum species complex</taxon>
    </lineage>
</organism>
<name>A0AAX4J3X2_9PEZI</name>
<proteinExistence type="predicted"/>
<protein>
    <submittedName>
        <fullName evidence="1">Uncharacterized protein</fullName>
    </submittedName>
</protein>
<evidence type="ECO:0000313" key="2">
    <source>
        <dbReference type="Proteomes" id="UP001322277"/>
    </source>
</evidence>
<evidence type="ECO:0000313" key="1">
    <source>
        <dbReference type="EMBL" id="WQF90247.1"/>
    </source>
</evidence>
<keyword evidence="2" id="KW-1185">Reference proteome</keyword>
<dbReference type="KEGG" id="cdet:87951761"/>
<sequence length="240" mass="26448">MHCLSNLKAHDIVAVIIEIVSSSAGRLLTKDEWENFCQACHSIIRPDCISWLTKLKQPFAAPIAPLSCCSAKGFELAVSRRTLAEFAYTSENISKLTQRLDATNSEPINSHVLLQSWDIDCASAGENWPCCAAKGENLRMVPMKTIPAKKTRLIAGLGASSSFSSVTRLPCCAKRVRAPARRQSGGFPPRIRLWRTTRQFVPCLGTPQLPFGMILFSSWMRLPRLAPIAANLLRGKKAVL</sequence>
<dbReference type="RefSeq" id="XP_062787468.1">
    <property type="nucleotide sequence ID" value="XM_062931417.1"/>
</dbReference>
<dbReference type="Proteomes" id="UP001322277">
    <property type="component" value="Chromosome 11"/>
</dbReference>
<gene>
    <name evidence="1" type="ORF">CDEST_15261</name>
</gene>